<comment type="caution">
    <text evidence="2">The sequence shown here is derived from an EMBL/GenBank/DDBJ whole genome shotgun (WGS) entry which is preliminary data.</text>
</comment>
<keyword evidence="1" id="KW-1133">Transmembrane helix</keyword>
<dbReference type="Proteomes" id="UP001595896">
    <property type="component" value="Unassembled WGS sequence"/>
</dbReference>
<evidence type="ECO:0000313" key="3">
    <source>
        <dbReference type="Proteomes" id="UP001595896"/>
    </source>
</evidence>
<dbReference type="RefSeq" id="WP_377908790.1">
    <property type="nucleotide sequence ID" value="NZ_JBHSGK010000004.1"/>
</dbReference>
<protein>
    <submittedName>
        <fullName evidence="2">Uncharacterized protein</fullName>
    </submittedName>
</protein>
<accession>A0ABV9NRU4</accession>
<keyword evidence="1" id="KW-0812">Transmembrane</keyword>
<keyword evidence="3" id="KW-1185">Reference proteome</keyword>
<keyword evidence="1" id="KW-0472">Membrane</keyword>
<gene>
    <name evidence="2" type="ORF">ACFO4L_06005</name>
</gene>
<dbReference type="EMBL" id="JBHSGK010000004">
    <property type="protein sequence ID" value="MFC4736138.1"/>
    <property type="molecule type" value="Genomic_DNA"/>
</dbReference>
<organism evidence="2 3">
    <name type="scientific">Bacillus daqingensis</name>
    <dbReference type="NCBI Taxonomy" id="872396"/>
    <lineage>
        <taxon>Bacteria</taxon>
        <taxon>Bacillati</taxon>
        <taxon>Bacillota</taxon>
        <taxon>Bacilli</taxon>
        <taxon>Bacillales</taxon>
        <taxon>Bacillaceae</taxon>
        <taxon>Bacillus</taxon>
    </lineage>
</organism>
<sequence>MEMAGALGMLFFIAVSLLPLILAILLIVWVYQLKKNSDLQAEQMKRVIALLEQKSSSAGKDLDRDRM</sequence>
<proteinExistence type="predicted"/>
<reference evidence="3" key="1">
    <citation type="journal article" date="2019" name="Int. J. Syst. Evol. Microbiol.">
        <title>The Global Catalogue of Microorganisms (GCM) 10K type strain sequencing project: providing services to taxonomists for standard genome sequencing and annotation.</title>
        <authorList>
            <consortium name="The Broad Institute Genomics Platform"/>
            <consortium name="The Broad Institute Genome Sequencing Center for Infectious Disease"/>
            <person name="Wu L."/>
            <person name="Ma J."/>
        </authorList>
    </citation>
    <scope>NUCLEOTIDE SEQUENCE [LARGE SCALE GENOMIC DNA]</scope>
    <source>
        <strain evidence="3">JCM 12165</strain>
    </source>
</reference>
<name>A0ABV9NRU4_9BACI</name>
<evidence type="ECO:0000313" key="2">
    <source>
        <dbReference type="EMBL" id="MFC4736138.1"/>
    </source>
</evidence>
<feature type="transmembrane region" description="Helical" evidence="1">
    <location>
        <begin position="6"/>
        <end position="31"/>
    </location>
</feature>
<evidence type="ECO:0000256" key="1">
    <source>
        <dbReference type="SAM" id="Phobius"/>
    </source>
</evidence>